<reference evidence="1 2" key="1">
    <citation type="journal article" date="2012" name="PLoS Pathog.">
        <title>Diverse lifestyles and strategies of plant pathogenesis encoded in the genomes of eighteen Dothideomycetes fungi.</title>
        <authorList>
            <person name="Ohm R.A."/>
            <person name="Feau N."/>
            <person name="Henrissat B."/>
            <person name="Schoch C.L."/>
            <person name="Horwitz B.A."/>
            <person name="Barry K.W."/>
            <person name="Condon B.J."/>
            <person name="Copeland A.C."/>
            <person name="Dhillon B."/>
            <person name="Glaser F."/>
            <person name="Hesse C.N."/>
            <person name="Kosti I."/>
            <person name="LaButti K."/>
            <person name="Lindquist E.A."/>
            <person name="Lucas S."/>
            <person name="Salamov A.A."/>
            <person name="Bradshaw R.E."/>
            <person name="Ciuffetti L."/>
            <person name="Hamelin R.C."/>
            <person name="Kema G.H.J."/>
            <person name="Lawrence C."/>
            <person name="Scott J.A."/>
            <person name="Spatafora J.W."/>
            <person name="Turgeon B.G."/>
            <person name="de Wit P.J.G.M."/>
            <person name="Zhong S."/>
            <person name="Goodwin S.B."/>
            <person name="Grigoriev I.V."/>
        </authorList>
    </citation>
    <scope>NUCLEOTIDE SEQUENCE [LARGE SCALE GENOMIC DNA]</scope>
    <source>
        <strain evidence="2">C4 / ATCC 48331 / race T</strain>
    </source>
</reference>
<proteinExistence type="predicted"/>
<dbReference type="AlphaFoldDB" id="N4XDZ9"/>
<dbReference type="HOGENOM" id="CLU_201327_0_0_1"/>
<name>N4XDZ9_COCH4</name>
<evidence type="ECO:0000313" key="2">
    <source>
        <dbReference type="Proteomes" id="UP000012338"/>
    </source>
</evidence>
<protein>
    <submittedName>
        <fullName evidence="1">Uncharacterized protein</fullName>
    </submittedName>
</protein>
<evidence type="ECO:0000313" key="1">
    <source>
        <dbReference type="EMBL" id="ENI04801.1"/>
    </source>
</evidence>
<feature type="non-terminal residue" evidence="1">
    <location>
        <position position="1"/>
    </location>
</feature>
<dbReference type="Proteomes" id="UP000012338">
    <property type="component" value="Unassembled WGS sequence"/>
</dbReference>
<dbReference type="EMBL" id="KB733456">
    <property type="protein sequence ID" value="ENI04801.1"/>
    <property type="molecule type" value="Genomic_DNA"/>
</dbReference>
<keyword evidence="2" id="KW-1185">Reference proteome</keyword>
<accession>N4XDZ9</accession>
<gene>
    <name evidence="1" type="ORF">COCC4DRAFT_32424</name>
</gene>
<sequence>LRLPLTDVGFIYRFCPSFLGTDPIMRISGHRNFLRAVQGRLCCYKKGFCIDTDFFRKCYCRRINISTSTRQIL</sequence>
<organism evidence="1 2">
    <name type="scientific">Cochliobolus heterostrophus (strain C4 / ATCC 48331 / race T)</name>
    <name type="common">Southern corn leaf blight fungus</name>
    <name type="synonym">Bipolaris maydis</name>
    <dbReference type="NCBI Taxonomy" id="665024"/>
    <lineage>
        <taxon>Eukaryota</taxon>
        <taxon>Fungi</taxon>
        <taxon>Dikarya</taxon>
        <taxon>Ascomycota</taxon>
        <taxon>Pezizomycotina</taxon>
        <taxon>Dothideomycetes</taxon>
        <taxon>Pleosporomycetidae</taxon>
        <taxon>Pleosporales</taxon>
        <taxon>Pleosporineae</taxon>
        <taxon>Pleosporaceae</taxon>
        <taxon>Bipolaris</taxon>
    </lineage>
</organism>
<reference evidence="2" key="2">
    <citation type="journal article" date="2013" name="PLoS Genet.">
        <title>Comparative genome structure, secondary metabolite, and effector coding capacity across Cochliobolus pathogens.</title>
        <authorList>
            <person name="Condon B.J."/>
            <person name="Leng Y."/>
            <person name="Wu D."/>
            <person name="Bushley K.E."/>
            <person name="Ohm R.A."/>
            <person name="Otillar R."/>
            <person name="Martin J."/>
            <person name="Schackwitz W."/>
            <person name="Grimwood J."/>
            <person name="MohdZainudin N."/>
            <person name="Xue C."/>
            <person name="Wang R."/>
            <person name="Manning V.A."/>
            <person name="Dhillon B."/>
            <person name="Tu Z.J."/>
            <person name="Steffenson B.J."/>
            <person name="Salamov A."/>
            <person name="Sun H."/>
            <person name="Lowry S."/>
            <person name="LaButti K."/>
            <person name="Han J."/>
            <person name="Copeland A."/>
            <person name="Lindquist E."/>
            <person name="Barry K."/>
            <person name="Schmutz J."/>
            <person name="Baker S.E."/>
            <person name="Ciuffetti L.M."/>
            <person name="Grigoriev I.V."/>
            <person name="Zhong S."/>
            <person name="Turgeon B.G."/>
        </authorList>
    </citation>
    <scope>NUCLEOTIDE SEQUENCE [LARGE SCALE GENOMIC DNA]</scope>
    <source>
        <strain evidence="2">C4 / ATCC 48331 / race T</strain>
    </source>
</reference>